<dbReference type="AlphaFoldDB" id="A0A9Q0GNL2"/>
<name>A0A9Q0GNL2_9MAGN</name>
<proteinExistence type="predicted"/>
<keyword evidence="3" id="KW-1185">Reference proteome</keyword>
<organism evidence="2 3">
    <name type="scientific">Protea cynaroides</name>
    <dbReference type="NCBI Taxonomy" id="273540"/>
    <lineage>
        <taxon>Eukaryota</taxon>
        <taxon>Viridiplantae</taxon>
        <taxon>Streptophyta</taxon>
        <taxon>Embryophyta</taxon>
        <taxon>Tracheophyta</taxon>
        <taxon>Spermatophyta</taxon>
        <taxon>Magnoliopsida</taxon>
        <taxon>Proteales</taxon>
        <taxon>Proteaceae</taxon>
        <taxon>Protea</taxon>
    </lineage>
</organism>
<sequence length="91" mass="9981">MMEKPASSKRGNVKSSSELRFQSEASRASLLRFSAASGATSSCEKTEGDHRSAPAFERLSATRESRCALAHPFSLLRALAFFSWLQSLRAQ</sequence>
<accession>A0A9Q0GNL2</accession>
<dbReference type="Proteomes" id="UP001141806">
    <property type="component" value="Unassembled WGS sequence"/>
</dbReference>
<feature type="compositionally biased region" description="Polar residues" evidence="1">
    <location>
        <begin position="9"/>
        <end position="20"/>
    </location>
</feature>
<evidence type="ECO:0000313" key="2">
    <source>
        <dbReference type="EMBL" id="KAJ4946697.1"/>
    </source>
</evidence>
<feature type="region of interest" description="Disordered" evidence="1">
    <location>
        <begin position="37"/>
        <end position="57"/>
    </location>
</feature>
<evidence type="ECO:0000256" key="1">
    <source>
        <dbReference type="SAM" id="MobiDB-lite"/>
    </source>
</evidence>
<dbReference type="EMBL" id="JAMYWD010000838">
    <property type="protein sequence ID" value="KAJ4946697.1"/>
    <property type="molecule type" value="Genomic_DNA"/>
</dbReference>
<gene>
    <name evidence="2" type="ORF">NE237_016327</name>
</gene>
<comment type="caution">
    <text evidence="2">The sequence shown here is derived from an EMBL/GenBank/DDBJ whole genome shotgun (WGS) entry which is preliminary data.</text>
</comment>
<feature type="region of interest" description="Disordered" evidence="1">
    <location>
        <begin position="1"/>
        <end position="20"/>
    </location>
</feature>
<reference evidence="2" key="1">
    <citation type="journal article" date="2023" name="Plant J.">
        <title>The genome of the king protea, Protea cynaroides.</title>
        <authorList>
            <person name="Chang J."/>
            <person name="Duong T.A."/>
            <person name="Schoeman C."/>
            <person name="Ma X."/>
            <person name="Roodt D."/>
            <person name="Barker N."/>
            <person name="Li Z."/>
            <person name="Van de Peer Y."/>
            <person name="Mizrachi E."/>
        </authorList>
    </citation>
    <scope>NUCLEOTIDE SEQUENCE</scope>
    <source>
        <tissue evidence="2">Young leaves</tissue>
    </source>
</reference>
<protein>
    <submittedName>
        <fullName evidence="2">Uncharacterized protein</fullName>
    </submittedName>
</protein>
<evidence type="ECO:0000313" key="3">
    <source>
        <dbReference type="Proteomes" id="UP001141806"/>
    </source>
</evidence>